<feature type="chain" id="PRO_5012186775" description="ARB-07466-like C-terminal domain-containing protein" evidence="2">
    <location>
        <begin position="18"/>
        <end position="265"/>
    </location>
</feature>
<evidence type="ECO:0000259" key="3">
    <source>
        <dbReference type="Pfam" id="PF26571"/>
    </source>
</evidence>
<dbReference type="Gene3D" id="2.60.20.10">
    <property type="entry name" value="Crystallins"/>
    <property type="match status" value="1"/>
</dbReference>
<evidence type="ECO:0000256" key="2">
    <source>
        <dbReference type="SAM" id="SignalP"/>
    </source>
</evidence>
<proteinExistence type="predicted"/>
<gene>
    <name evidence="4" type="ORF">BKH28_12920</name>
</gene>
<evidence type="ECO:0000256" key="1">
    <source>
        <dbReference type="SAM" id="MobiDB-lite"/>
    </source>
</evidence>
<accession>A0A1Q8VG81</accession>
<name>A0A1Q8VG81_9ACTO</name>
<protein>
    <recommendedName>
        <fullName evidence="3">ARB-07466-like C-terminal domain-containing protein</fullName>
    </recommendedName>
</protein>
<organism evidence="4 5">
    <name type="scientific">Actinomyces oris</name>
    <dbReference type="NCBI Taxonomy" id="544580"/>
    <lineage>
        <taxon>Bacteria</taxon>
        <taxon>Bacillati</taxon>
        <taxon>Actinomycetota</taxon>
        <taxon>Actinomycetes</taxon>
        <taxon>Actinomycetales</taxon>
        <taxon>Actinomycetaceae</taxon>
        <taxon>Actinomyces</taxon>
    </lineage>
</organism>
<evidence type="ECO:0000313" key="4">
    <source>
        <dbReference type="EMBL" id="OLO47064.1"/>
    </source>
</evidence>
<dbReference type="AlphaFoldDB" id="A0A1Q8VG81"/>
<sequence>MLVLASALAVPASAASAAGRDGVCDSGEVCFYYNSNQQGSVSDFTDSVGNYGSSQPRCYEFKGAGNGKGECMKNQVASVTNRTDKPVTVYYNSNYKGATQTIPAGASVNLNSTLKNQNASHRIGDGGSSDSTQPPPATGSMKNPYAGAMGANGGYTPRTQWLKDKIQQQFPNIECNTYETGDRKSDHYTGNALDCWGPDSERQRVAEWAKDNAGSLEVLYVIHHQRIYNIARSSEGWRQMKKRANATANHMDHVHISMQHPGNEY</sequence>
<comment type="caution">
    <text evidence="4">The sequence shown here is derived from an EMBL/GenBank/DDBJ whole genome shotgun (WGS) entry which is preliminary data.</text>
</comment>
<dbReference type="Pfam" id="PF26571">
    <property type="entry name" value="VldE"/>
    <property type="match status" value="1"/>
</dbReference>
<dbReference type="EMBL" id="MSKL01000038">
    <property type="protein sequence ID" value="OLO47064.1"/>
    <property type="molecule type" value="Genomic_DNA"/>
</dbReference>
<dbReference type="InterPro" id="IPR058593">
    <property type="entry name" value="ARB_07466-like_C"/>
</dbReference>
<feature type="domain" description="ARB-07466-like C-terminal" evidence="3">
    <location>
        <begin position="152"/>
        <end position="251"/>
    </location>
</feature>
<dbReference type="Proteomes" id="UP000186394">
    <property type="component" value="Unassembled WGS sequence"/>
</dbReference>
<dbReference type="Pfam" id="PF03995">
    <property type="entry name" value="Inhibitor_I36"/>
    <property type="match status" value="1"/>
</dbReference>
<feature type="signal peptide" evidence="2">
    <location>
        <begin position="1"/>
        <end position="17"/>
    </location>
</feature>
<evidence type="ECO:0000313" key="5">
    <source>
        <dbReference type="Proteomes" id="UP000186394"/>
    </source>
</evidence>
<reference evidence="4 5" key="1">
    <citation type="submission" date="2016-12" db="EMBL/GenBank/DDBJ databases">
        <title>Genomic comparison of strains in the 'Actinomyces naeslundii' group.</title>
        <authorList>
            <person name="Mughal S.R."/>
            <person name="Do T."/>
            <person name="Gilbert S.C."/>
            <person name="Witherden E.A."/>
            <person name="Didelot X."/>
            <person name="Beighton D."/>
        </authorList>
    </citation>
    <scope>NUCLEOTIDE SEQUENCE [LARGE SCALE GENOMIC DNA]</scope>
    <source>
        <strain evidence="4 5">P6N</strain>
    </source>
</reference>
<feature type="region of interest" description="Disordered" evidence="1">
    <location>
        <begin position="117"/>
        <end position="152"/>
    </location>
</feature>
<keyword evidence="2" id="KW-0732">Signal</keyword>